<feature type="transmembrane region" description="Helical" evidence="1">
    <location>
        <begin position="52"/>
        <end position="69"/>
    </location>
</feature>
<dbReference type="RefSeq" id="XP_018077396.1">
    <property type="nucleotide sequence ID" value="XM_018219197.1"/>
</dbReference>
<dbReference type="GeneID" id="28828923"/>
<dbReference type="KEGG" id="psco:LY89DRAFT_727825"/>
<gene>
    <name evidence="2" type="ORF">LY89DRAFT_727825</name>
</gene>
<evidence type="ECO:0000313" key="3">
    <source>
        <dbReference type="Proteomes" id="UP000070700"/>
    </source>
</evidence>
<evidence type="ECO:0000313" key="2">
    <source>
        <dbReference type="EMBL" id="KUJ23041.1"/>
    </source>
</evidence>
<sequence length="138" mass="16467">MDATAQEDIRAQFHRIPVQRKLELLTVFLTGCFIYLYCLMKMLNTIPAIKRNPFFFRLVIAVGIFARWFNNPTMYGWVLGFEEGHPGDLLFFLLVIFSLLLHLLKSWAVIHAMMHWESLPGRLFVMYVWFFRPFKYII</sequence>
<proteinExistence type="predicted"/>
<name>A0A194XSC2_MOLSC</name>
<keyword evidence="3" id="KW-1185">Reference proteome</keyword>
<organism evidence="2 3">
    <name type="scientific">Mollisia scopiformis</name>
    <name type="common">Conifer needle endophyte fungus</name>
    <name type="synonym">Phialocephala scopiformis</name>
    <dbReference type="NCBI Taxonomy" id="149040"/>
    <lineage>
        <taxon>Eukaryota</taxon>
        <taxon>Fungi</taxon>
        <taxon>Dikarya</taxon>
        <taxon>Ascomycota</taxon>
        <taxon>Pezizomycotina</taxon>
        <taxon>Leotiomycetes</taxon>
        <taxon>Helotiales</taxon>
        <taxon>Mollisiaceae</taxon>
        <taxon>Mollisia</taxon>
    </lineage>
</organism>
<dbReference type="InParanoid" id="A0A194XSC2"/>
<keyword evidence="1" id="KW-0472">Membrane</keyword>
<dbReference type="EMBL" id="KQ947405">
    <property type="protein sequence ID" value="KUJ23041.1"/>
    <property type="molecule type" value="Genomic_DNA"/>
</dbReference>
<keyword evidence="1" id="KW-0812">Transmembrane</keyword>
<reference evidence="2 3" key="1">
    <citation type="submission" date="2015-10" db="EMBL/GenBank/DDBJ databases">
        <title>Full genome of DAOMC 229536 Phialocephala scopiformis, a fungal endophyte of spruce producing the potent anti-insectan compound rugulosin.</title>
        <authorList>
            <consortium name="DOE Joint Genome Institute"/>
            <person name="Walker A.K."/>
            <person name="Frasz S.L."/>
            <person name="Seifert K.A."/>
            <person name="Miller J.D."/>
            <person name="Mondo S.J."/>
            <person name="Labutti K."/>
            <person name="Lipzen A."/>
            <person name="Dockter R."/>
            <person name="Kennedy M."/>
            <person name="Grigoriev I.V."/>
            <person name="Spatafora J.W."/>
        </authorList>
    </citation>
    <scope>NUCLEOTIDE SEQUENCE [LARGE SCALE GENOMIC DNA]</scope>
    <source>
        <strain evidence="2 3">CBS 120377</strain>
    </source>
</reference>
<feature type="transmembrane region" description="Helical" evidence="1">
    <location>
        <begin position="89"/>
        <end position="110"/>
    </location>
</feature>
<accession>A0A194XSC2</accession>
<feature type="transmembrane region" description="Helical" evidence="1">
    <location>
        <begin position="22"/>
        <end position="40"/>
    </location>
</feature>
<protein>
    <submittedName>
        <fullName evidence="2">Uncharacterized protein</fullName>
    </submittedName>
</protein>
<evidence type="ECO:0000256" key="1">
    <source>
        <dbReference type="SAM" id="Phobius"/>
    </source>
</evidence>
<keyword evidence="1" id="KW-1133">Transmembrane helix</keyword>
<dbReference type="AlphaFoldDB" id="A0A194XSC2"/>
<dbReference type="Proteomes" id="UP000070700">
    <property type="component" value="Unassembled WGS sequence"/>
</dbReference>